<feature type="region of interest" description="Disordered" evidence="1">
    <location>
        <begin position="114"/>
        <end position="135"/>
    </location>
</feature>
<sequence>MPSVTAPVDVVTLPELTITEYFGNASTKDAQISAAHVKINAATEEDWQTPEFDEYVLITSGEVHIRHAGGKTVVREGSGVFLRAGLRVKWVFPGPCSYVPICLPAFSPENVNREEGDAAAKAEPEPAAPAAEPAGPEVVAPVDVVAAKDLTITEYFGHVASKDGTLSACLATVSAPCAEAYQAPDFDEYVMVLSGEVHLRQDEGVTVVKEGQAVFLKAGERVKWEWPGACTYVPICLPAFSPANCHREEEAGAAKDKAAMDRLHALHAGDEAAKAPDVQLGA</sequence>
<feature type="domain" description="(S)-ureidoglycine aminohydrolase cupin" evidence="2">
    <location>
        <begin position="184"/>
        <end position="225"/>
    </location>
</feature>
<proteinExistence type="predicted"/>
<dbReference type="InterPro" id="IPR008579">
    <property type="entry name" value="UGlyAH_Cupin_dom"/>
</dbReference>
<dbReference type="SUPFAM" id="SSF51182">
    <property type="entry name" value="RmlC-like cupins"/>
    <property type="match status" value="2"/>
</dbReference>
<dbReference type="InterPro" id="IPR014710">
    <property type="entry name" value="RmlC-like_jellyroll"/>
</dbReference>
<dbReference type="InterPro" id="IPR011051">
    <property type="entry name" value="RmlC_Cupin_sf"/>
</dbReference>
<protein>
    <recommendedName>
        <fullName evidence="2">(S)-ureidoglycine aminohydrolase cupin domain-containing protein</fullName>
    </recommendedName>
</protein>
<dbReference type="Gene3D" id="2.60.120.10">
    <property type="entry name" value="Jelly Rolls"/>
    <property type="match status" value="2"/>
</dbReference>
<accession>A0A7S2I8C3</accession>
<dbReference type="AlphaFoldDB" id="A0A7S2I8C3"/>
<name>A0A7S2I8C3_9DINO</name>
<evidence type="ECO:0000259" key="2">
    <source>
        <dbReference type="Pfam" id="PF05899"/>
    </source>
</evidence>
<organism evidence="3">
    <name type="scientific">Zooxanthella nutricula</name>
    <dbReference type="NCBI Taxonomy" id="1333877"/>
    <lineage>
        <taxon>Eukaryota</taxon>
        <taxon>Sar</taxon>
        <taxon>Alveolata</taxon>
        <taxon>Dinophyceae</taxon>
        <taxon>Peridiniales</taxon>
        <taxon>Peridiniales incertae sedis</taxon>
        <taxon>Zooxanthella</taxon>
    </lineage>
</organism>
<feature type="domain" description="(S)-ureidoglycine aminohydrolase cupin" evidence="2">
    <location>
        <begin position="46"/>
        <end position="91"/>
    </location>
</feature>
<evidence type="ECO:0000313" key="3">
    <source>
        <dbReference type="EMBL" id="CAD9511512.1"/>
    </source>
</evidence>
<evidence type="ECO:0000256" key="1">
    <source>
        <dbReference type="SAM" id="MobiDB-lite"/>
    </source>
</evidence>
<dbReference type="EMBL" id="HBGW01011082">
    <property type="protein sequence ID" value="CAD9511512.1"/>
    <property type="molecule type" value="Transcribed_RNA"/>
</dbReference>
<gene>
    <name evidence="3" type="ORF">BRAN1462_LOCUS6994</name>
</gene>
<feature type="compositionally biased region" description="Basic and acidic residues" evidence="1">
    <location>
        <begin position="114"/>
        <end position="124"/>
    </location>
</feature>
<reference evidence="3" key="1">
    <citation type="submission" date="2021-01" db="EMBL/GenBank/DDBJ databases">
        <authorList>
            <person name="Corre E."/>
            <person name="Pelletier E."/>
            <person name="Niang G."/>
            <person name="Scheremetjew M."/>
            <person name="Finn R."/>
            <person name="Kale V."/>
            <person name="Holt S."/>
            <person name="Cochrane G."/>
            <person name="Meng A."/>
            <person name="Brown T."/>
            <person name="Cohen L."/>
        </authorList>
    </citation>
    <scope>NUCLEOTIDE SEQUENCE</scope>
    <source>
        <strain evidence="3">RCC3387</strain>
    </source>
</reference>
<dbReference type="Pfam" id="PF05899">
    <property type="entry name" value="Cupin_3"/>
    <property type="match status" value="2"/>
</dbReference>